<comment type="similarity">
    <text evidence="2">Belongs to the binding-protein-dependent transport system permease family. FecCD subfamily.</text>
</comment>
<evidence type="ECO:0000256" key="8">
    <source>
        <dbReference type="SAM" id="Phobius"/>
    </source>
</evidence>
<dbReference type="SUPFAM" id="SSF81345">
    <property type="entry name" value="ABC transporter involved in vitamin B12 uptake, BtuC"/>
    <property type="match status" value="1"/>
</dbReference>
<evidence type="ECO:0000256" key="2">
    <source>
        <dbReference type="ARBA" id="ARBA00007935"/>
    </source>
</evidence>
<feature type="transmembrane region" description="Helical" evidence="8">
    <location>
        <begin position="325"/>
        <end position="343"/>
    </location>
</feature>
<dbReference type="RefSeq" id="WP_209707732.1">
    <property type="nucleotide sequence ID" value="NZ_JAGIOO010000001.1"/>
</dbReference>
<feature type="transmembrane region" description="Helical" evidence="8">
    <location>
        <begin position="80"/>
        <end position="97"/>
    </location>
</feature>
<dbReference type="Proteomes" id="UP001519363">
    <property type="component" value="Unassembled WGS sequence"/>
</dbReference>
<keyword evidence="3" id="KW-0813">Transport</keyword>
<evidence type="ECO:0000256" key="4">
    <source>
        <dbReference type="ARBA" id="ARBA00022475"/>
    </source>
</evidence>
<dbReference type="Gene3D" id="1.10.3470.10">
    <property type="entry name" value="ABC transporter involved in vitamin B12 uptake, BtuC"/>
    <property type="match status" value="1"/>
</dbReference>
<evidence type="ECO:0000256" key="3">
    <source>
        <dbReference type="ARBA" id="ARBA00022448"/>
    </source>
</evidence>
<organism evidence="9 10">
    <name type="scientific">Crossiella equi</name>
    <dbReference type="NCBI Taxonomy" id="130796"/>
    <lineage>
        <taxon>Bacteria</taxon>
        <taxon>Bacillati</taxon>
        <taxon>Actinomycetota</taxon>
        <taxon>Actinomycetes</taxon>
        <taxon>Pseudonocardiales</taxon>
        <taxon>Pseudonocardiaceae</taxon>
        <taxon>Crossiella</taxon>
    </lineage>
</organism>
<dbReference type="CDD" id="cd06550">
    <property type="entry name" value="TM_ABC_iron-siderophores_like"/>
    <property type="match status" value="1"/>
</dbReference>
<feature type="transmembrane region" description="Helical" evidence="8">
    <location>
        <begin position="209"/>
        <end position="230"/>
    </location>
</feature>
<evidence type="ECO:0000256" key="7">
    <source>
        <dbReference type="ARBA" id="ARBA00023136"/>
    </source>
</evidence>
<feature type="transmembrane region" description="Helical" evidence="8">
    <location>
        <begin position="297"/>
        <end position="319"/>
    </location>
</feature>
<feature type="transmembrane region" description="Helical" evidence="8">
    <location>
        <begin position="26"/>
        <end position="48"/>
    </location>
</feature>
<feature type="transmembrane region" description="Helical" evidence="8">
    <location>
        <begin position="256"/>
        <end position="285"/>
    </location>
</feature>
<dbReference type="Pfam" id="PF01032">
    <property type="entry name" value="FecCD"/>
    <property type="match status" value="1"/>
</dbReference>
<dbReference type="PANTHER" id="PTHR30472:SF1">
    <property type="entry name" value="FE(3+) DICITRATE TRANSPORT SYSTEM PERMEASE PROTEIN FECC-RELATED"/>
    <property type="match status" value="1"/>
</dbReference>
<feature type="transmembrane region" description="Helical" evidence="8">
    <location>
        <begin position="167"/>
        <end position="188"/>
    </location>
</feature>
<keyword evidence="6 8" id="KW-1133">Transmembrane helix</keyword>
<proteinExistence type="inferred from homology"/>
<reference evidence="9 10" key="1">
    <citation type="submission" date="2021-03" db="EMBL/GenBank/DDBJ databases">
        <title>Sequencing the genomes of 1000 actinobacteria strains.</title>
        <authorList>
            <person name="Klenk H.-P."/>
        </authorList>
    </citation>
    <scope>NUCLEOTIDE SEQUENCE [LARGE SCALE GENOMIC DNA]</scope>
    <source>
        <strain evidence="9 10">DSM 44580</strain>
    </source>
</reference>
<comment type="subcellular location">
    <subcellularLocation>
        <location evidence="1">Cell membrane</location>
        <topology evidence="1">Multi-pass membrane protein</topology>
    </subcellularLocation>
</comment>
<dbReference type="InterPro" id="IPR037294">
    <property type="entry name" value="ABC_BtuC-like"/>
</dbReference>
<feature type="transmembrane region" description="Helical" evidence="8">
    <location>
        <begin position="109"/>
        <end position="130"/>
    </location>
</feature>
<keyword evidence="10" id="KW-1185">Reference proteome</keyword>
<evidence type="ECO:0000256" key="1">
    <source>
        <dbReference type="ARBA" id="ARBA00004651"/>
    </source>
</evidence>
<gene>
    <name evidence="9" type="ORF">JOF53_008172</name>
</gene>
<keyword evidence="7 8" id="KW-0472">Membrane</keyword>
<evidence type="ECO:0000313" key="10">
    <source>
        <dbReference type="Proteomes" id="UP001519363"/>
    </source>
</evidence>
<accession>A0ABS5ARW7</accession>
<evidence type="ECO:0000313" key="9">
    <source>
        <dbReference type="EMBL" id="MBP2479300.1"/>
    </source>
</evidence>
<dbReference type="InterPro" id="IPR000522">
    <property type="entry name" value="ABC_transptr_permease_BtuC"/>
</dbReference>
<keyword evidence="5 8" id="KW-0812">Transmembrane</keyword>
<protein>
    <submittedName>
        <fullName evidence="9">Iron complex transport system permease protein</fullName>
    </submittedName>
</protein>
<keyword evidence="4" id="KW-1003">Cell membrane</keyword>
<feature type="transmembrane region" description="Helical" evidence="8">
    <location>
        <begin position="137"/>
        <end position="155"/>
    </location>
</feature>
<comment type="caution">
    <text evidence="9">The sequence shown here is derived from an EMBL/GenBank/DDBJ whole genome shotgun (WGS) entry which is preliminary data.</text>
</comment>
<evidence type="ECO:0000256" key="5">
    <source>
        <dbReference type="ARBA" id="ARBA00022692"/>
    </source>
</evidence>
<dbReference type="EMBL" id="JAGIOO010000001">
    <property type="protein sequence ID" value="MBP2479300.1"/>
    <property type="molecule type" value="Genomic_DNA"/>
</dbReference>
<name>A0ABS5ARW7_9PSEU</name>
<sequence length="351" mass="35195">MAVVVESGPGGGGGPGRRGGVAVVRLVGLVGALVVLGAVCVVSLWLGLKSISFADTLSVLWHNDGSTESAIVRELRLPRMVLGVLVGAALGLAGALMQALSRNPLADPGLLGITMGASTAVVVGIAFLGVSGTTGSVWLGFAGAALAAVVVYVLGSTGRAAVTPDRLVMAGAAITAVLLAFNSAVLLLNPETFNQFRFWNAGSLAGRRMDTVAAVAPFLAGGIVLALGLARPLNGMLLGEETGRALGVHIGRTRALGALAVTVLSGAATAAAGPIAFLGLCVPHVARLLVGSDQRWVLPYSAVLAPILLLGADILGRLVVAPGELAVGIVTAVLGAPVFLALCRRRKLVQL</sequence>
<evidence type="ECO:0000256" key="6">
    <source>
        <dbReference type="ARBA" id="ARBA00022989"/>
    </source>
</evidence>
<dbReference type="PANTHER" id="PTHR30472">
    <property type="entry name" value="FERRIC ENTEROBACTIN TRANSPORT SYSTEM PERMEASE PROTEIN"/>
    <property type="match status" value="1"/>
</dbReference>